<name>A0A6A6ABW5_9PLEO</name>
<protein>
    <submittedName>
        <fullName evidence="1">Uncharacterized protein</fullName>
    </submittedName>
</protein>
<dbReference type="GeneID" id="54410998"/>
<sequence length="237" mass="25909">MANGTADTMLNAMSTRGESTEGSVGGMCVVFTVRYQRHETLHTRAQLAGACSFFLYEAHMHAVADEIASRQARSLVPRGRDQSALALGPKTNDASLCASLHNPTRRPCLRLCLSQTRSVPETRSAIVSPPLSSTRRANANDNVQHHPFCTSITPPLQTPRRLDLTAPHCIIFASHPLSAISCPFSPHNPDPHDDMPSSVHRAIPPRTQLVAWSCIPTTRQDKFCMSLAMALKITLHN</sequence>
<reference evidence="1" key="1">
    <citation type="journal article" date="2020" name="Stud. Mycol.">
        <title>101 Dothideomycetes genomes: a test case for predicting lifestyles and emergence of pathogens.</title>
        <authorList>
            <person name="Haridas S."/>
            <person name="Albert R."/>
            <person name="Binder M."/>
            <person name="Bloem J."/>
            <person name="Labutti K."/>
            <person name="Salamov A."/>
            <person name="Andreopoulos B."/>
            <person name="Baker S."/>
            <person name="Barry K."/>
            <person name="Bills G."/>
            <person name="Bluhm B."/>
            <person name="Cannon C."/>
            <person name="Castanera R."/>
            <person name="Culley D."/>
            <person name="Daum C."/>
            <person name="Ezra D."/>
            <person name="Gonzalez J."/>
            <person name="Henrissat B."/>
            <person name="Kuo A."/>
            <person name="Liang C."/>
            <person name="Lipzen A."/>
            <person name="Lutzoni F."/>
            <person name="Magnuson J."/>
            <person name="Mondo S."/>
            <person name="Nolan M."/>
            <person name="Ohm R."/>
            <person name="Pangilinan J."/>
            <person name="Park H.-J."/>
            <person name="Ramirez L."/>
            <person name="Alfaro M."/>
            <person name="Sun H."/>
            <person name="Tritt A."/>
            <person name="Yoshinaga Y."/>
            <person name="Zwiers L.-H."/>
            <person name="Turgeon B."/>
            <person name="Goodwin S."/>
            <person name="Spatafora J."/>
            <person name="Crous P."/>
            <person name="Grigoriev I."/>
        </authorList>
    </citation>
    <scope>NUCLEOTIDE SEQUENCE</scope>
    <source>
        <strain evidence="1">CBS 119687</strain>
    </source>
</reference>
<dbReference type="AlphaFoldDB" id="A0A6A6ABW5"/>
<proteinExistence type="predicted"/>
<evidence type="ECO:0000313" key="1">
    <source>
        <dbReference type="EMBL" id="KAF2128635.1"/>
    </source>
</evidence>
<dbReference type="Proteomes" id="UP000799771">
    <property type="component" value="Unassembled WGS sequence"/>
</dbReference>
<dbReference type="EMBL" id="ML977508">
    <property type="protein sequence ID" value="KAF2128635.1"/>
    <property type="molecule type" value="Genomic_DNA"/>
</dbReference>
<keyword evidence="2" id="KW-1185">Reference proteome</keyword>
<gene>
    <name evidence="1" type="ORF">P153DRAFT_386748</name>
</gene>
<evidence type="ECO:0000313" key="2">
    <source>
        <dbReference type="Proteomes" id="UP000799771"/>
    </source>
</evidence>
<dbReference type="RefSeq" id="XP_033523024.1">
    <property type="nucleotide sequence ID" value="XM_033670566.1"/>
</dbReference>
<organism evidence="1 2">
    <name type="scientific">Dothidotthia symphoricarpi CBS 119687</name>
    <dbReference type="NCBI Taxonomy" id="1392245"/>
    <lineage>
        <taxon>Eukaryota</taxon>
        <taxon>Fungi</taxon>
        <taxon>Dikarya</taxon>
        <taxon>Ascomycota</taxon>
        <taxon>Pezizomycotina</taxon>
        <taxon>Dothideomycetes</taxon>
        <taxon>Pleosporomycetidae</taxon>
        <taxon>Pleosporales</taxon>
        <taxon>Dothidotthiaceae</taxon>
        <taxon>Dothidotthia</taxon>
    </lineage>
</organism>
<accession>A0A6A6ABW5</accession>